<sequence length="168" mass="19367">MSKKTKLKNGEDLSLRKKINFNERSEPTSYATRNIDNTKILAFENGLFLSESDDNNEPSECESTTSISSSSTKEKSLALIICRSKKNVKTYKTQYHKEAKLFLKNEELKDENKKFEETIQNLKNTFTLEDIGKILSMSEIFQKLFKPNANEKTLVTLSSEYPNFFVEP</sequence>
<proteinExistence type="predicted"/>
<gene>
    <name evidence="3" type="ORF">BpHYR1_046594</name>
</gene>
<dbReference type="EMBL" id="REGN01002118">
    <property type="protein sequence ID" value="RNA30171.1"/>
    <property type="molecule type" value="Genomic_DNA"/>
</dbReference>
<feature type="compositionally biased region" description="Low complexity" evidence="2">
    <location>
        <begin position="61"/>
        <end position="71"/>
    </location>
</feature>
<keyword evidence="4" id="KW-1185">Reference proteome</keyword>
<evidence type="ECO:0000256" key="1">
    <source>
        <dbReference type="SAM" id="Coils"/>
    </source>
</evidence>
<feature type="region of interest" description="Disordered" evidence="2">
    <location>
        <begin position="51"/>
        <end position="71"/>
    </location>
</feature>
<comment type="caution">
    <text evidence="3">The sequence shown here is derived from an EMBL/GenBank/DDBJ whole genome shotgun (WGS) entry which is preliminary data.</text>
</comment>
<organism evidence="3 4">
    <name type="scientific">Brachionus plicatilis</name>
    <name type="common">Marine rotifer</name>
    <name type="synonym">Brachionus muelleri</name>
    <dbReference type="NCBI Taxonomy" id="10195"/>
    <lineage>
        <taxon>Eukaryota</taxon>
        <taxon>Metazoa</taxon>
        <taxon>Spiralia</taxon>
        <taxon>Gnathifera</taxon>
        <taxon>Rotifera</taxon>
        <taxon>Eurotatoria</taxon>
        <taxon>Monogononta</taxon>
        <taxon>Pseudotrocha</taxon>
        <taxon>Ploima</taxon>
        <taxon>Brachionidae</taxon>
        <taxon>Brachionus</taxon>
    </lineage>
</organism>
<name>A0A3M7S312_BRAPC</name>
<dbReference type="AlphaFoldDB" id="A0A3M7S312"/>
<keyword evidence="1" id="KW-0175">Coiled coil</keyword>
<feature type="coiled-coil region" evidence="1">
    <location>
        <begin position="98"/>
        <end position="125"/>
    </location>
</feature>
<accession>A0A3M7S312</accession>
<evidence type="ECO:0000313" key="3">
    <source>
        <dbReference type="EMBL" id="RNA30171.1"/>
    </source>
</evidence>
<evidence type="ECO:0000256" key="2">
    <source>
        <dbReference type="SAM" id="MobiDB-lite"/>
    </source>
</evidence>
<feature type="compositionally biased region" description="Acidic residues" evidence="2">
    <location>
        <begin position="51"/>
        <end position="60"/>
    </location>
</feature>
<evidence type="ECO:0000313" key="4">
    <source>
        <dbReference type="Proteomes" id="UP000276133"/>
    </source>
</evidence>
<dbReference type="Proteomes" id="UP000276133">
    <property type="component" value="Unassembled WGS sequence"/>
</dbReference>
<protein>
    <submittedName>
        <fullName evidence="3">Uncharacterized protein</fullName>
    </submittedName>
</protein>
<reference evidence="3 4" key="1">
    <citation type="journal article" date="2018" name="Sci. Rep.">
        <title>Genomic signatures of local adaptation to the degree of environmental predictability in rotifers.</title>
        <authorList>
            <person name="Franch-Gras L."/>
            <person name="Hahn C."/>
            <person name="Garcia-Roger E.M."/>
            <person name="Carmona M.J."/>
            <person name="Serra M."/>
            <person name="Gomez A."/>
        </authorList>
    </citation>
    <scope>NUCLEOTIDE SEQUENCE [LARGE SCALE GENOMIC DNA]</scope>
    <source>
        <strain evidence="3">HYR1</strain>
    </source>
</reference>